<dbReference type="AlphaFoldDB" id="X1B7E0"/>
<evidence type="ECO:0000256" key="1">
    <source>
        <dbReference type="SAM" id="Phobius"/>
    </source>
</evidence>
<reference evidence="2" key="1">
    <citation type="journal article" date="2014" name="Front. Microbiol.">
        <title>High frequency of phylogenetically diverse reductive dehalogenase-homologous genes in deep subseafloor sedimentary metagenomes.</title>
        <authorList>
            <person name="Kawai M."/>
            <person name="Futagami T."/>
            <person name="Toyoda A."/>
            <person name="Takaki Y."/>
            <person name="Nishi S."/>
            <person name="Hori S."/>
            <person name="Arai W."/>
            <person name="Tsubouchi T."/>
            <person name="Morono Y."/>
            <person name="Uchiyama I."/>
            <person name="Ito T."/>
            <person name="Fujiyama A."/>
            <person name="Inagaki F."/>
            <person name="Takami H."/>
        </authorList>
    </citation>
    <scope>NUCLEOTIDE SEQUENCE</scope>
    <source>
        <strain evidence="2">Expedition CK06-06</strain>
    </source>
</reference>
<feature type="transmembrane region" description="Helical" evidence="1">
    <location>
        <begin position="43"/>
        <end position="64"/>
    </location>
</feature>
<gene>
    <name evidence="2" type="ORF">S01H4_31028</name>
</gene>
<comment type="caution">
    <text evidence="2">The sequence shown here is derived from an EMBL/GenBank/DDBJ whole genome shotgun (WGS) entry which is preliminary data.</text>
</comment>
<dbReference type="EMBL" id="BART01016074">
    <property type="protein sequence ID" value="GAG77222.1"/>
    <property type="molecule type" value="Genomic_DNA"/>
</dbReference>
<keyword evidence="1" id="KW-0472">Membrane</keyword>
<keyword evidence="1" id="KW-1133">Transmembrane helix</keyword>
<protein>
    <submittedName>
        <fullName evidence="2">Uncharacterized protein</fullName>
    </submittedName>
</protein>
<keyword evidence="1" id="KW-0812">Transmembrane</keyword>
<proteinExistence type="predicted"/>
<organism evidence="2">
    <name type="scientific">marine sediment metagenome</name>
    <dbReference type="NCBI Taxonomy" id="412755"/>
    <lineage>
        <taxon>unclassified sequences</taxon>
        <taxon>metagenomes</taxon>
        <taxon>ecological metagenomes</taxon>
    </lineage>
</organism>
<accession>X1B7E0</accession>
<feature type="transmembrane region" description="Helical" evidence="1">
    <location>
        <begin position="12"/>
        <end position="31"/>
    </location>
</feature>
<sequence>MKVSDVILKGIGMWLLGLLESIIVFLAFMLGKWTNGLDPAVSILIGSILASSQVLIVLIIKYYFKLPEEIVE</sequence>
<name>X1B7E0_9ZZZZ</name>
<evidence type="ECO:0000313" key="2">
    <source>
        <dbReference type="EMBL" id="GAG77222.1"/>
    </source>
</evidence>